<evidence type="ECO:0000256" key="1">
    <source>
        <dbReference type="ARBA" id="ARBA00023235"/>
    </source>
</evidence>
<dbReference type="InterPro" id="IPR035990">
    <property type="entry name" value="TIM_sf"/>
</dbReference>
<evidence type="ECO:0000313" key="2">
    <source>
        <dbReference type="EMBL" id="SVA77461.1"/>
    </source>
</evidence>
<dbReference type="AlphaFoldDB" id="A0A381YLM1"/>
<organism evidence="2">
    <name type="scientific">marine metagenome</name>
    <dbReference type="NCBI Taxonomy" id="408172"/>
    <lineage>
        <taxon>unclassified sequences</taxon>
        <taxon>metagenomes</taxon>
        <taxon>ecological metagenomes</taxon>
    </lineage>
</organism>
<proteinExistence type="predicted"/>
<dbReference type="PROSITE" id="PS51440">
    <property type="entry name" value="TIM_2"/>
    <property type="match status" value="1"/>
</dbReference>
<sequence length="249" mass="28806">MKWVGTSWKMNHNLDTTKEYIDALKKNKHIFKKKINFFIIPPFTSLPLFLNDKKRLPIVYGAQNMHWEESGAFTGEVSAAMIKSCGCSLVELGHAERFKYFNEQPSLINRKIILALKYKLIPLICIGEKKIEKNFTIRKKLIKKQLDIFLKNILLKKKDQLILAYEPNWAIGKNKAANVGYCQDSIQFIKEYSQKKLGQTSQRVDVLYGGSINEKNVEEFTNNKFIDGVFMGRSCLKASNFIKICKRII</sequence>
<dbReference type="Pfam" id="PF00121">
    <property type="entry name" value="TIM"/>
    <property type="match status" value="1"/>
</dbReference>
<dbReference type="EMBL" id="UINC01018441">
    <property type="protein sequence ID" value="SVA77461.1"/>
    <property type="molecule type" value="Genomic_DNA"/>
</dbReference>
<gene>
    <name evidence="2" type="ORF">METZ01_LOCUS130315</name>
</gene>
<name>A0A381YLM1_9ZZZZ</name>
<keyword evidence="1" id="KW-0413">Isomerase</keyword>
<accession>A0A381YLM1</accession>
<dbReference type="GO" id="GO:0006096">
    <property type="term" value="P:glycolytic process"/>
    <property type="evidence" value="ECO:0007669"/>
    <property type="project" value="TreeGrafter"/>
</dbReference>
<dbReference type="GO" id="GO:0046166">
    <property type="term" value="P:glyceraldehyde-3-phosphate biosynthetic process"/>
    <property type="evidence" value="ECO:0007669"/>
    <property type="project" value="TreeGrafter"/>
</dbReference>
<reference evidence="2" key="1">
    <citation type="submission" date="2018-05" db="EMBL/GenBank/DDBJ databases">
        <authorList>
            <person name="Lanie J.A."/>
            <person name="Ng W.-L."/>
            <person name="Kazmierczak K.M."/>
            <person name="Andrzejewski T.M."/>
            <person name="Davidsen T.M."/>
            <person name="Wayne K.J."/>
            <person name="Tettelin H."/>
            <person name="Glass J.I."/>
            <person name="Rusch D."/>
            <person name="Podicherti R."/>
            <person name="Tsui H.-C.T."/>
            <person name="Winkler M.E."/>
        </authorList>
    </citation>
    <scope>NUCLEOTIDE SEQUENCE</scope>
</reference>
<dbReference type="Gene3D" id="3.20.20.70">
    <property type="entry name" value="Aldolase class I"/>
    <property type="match status" value="1"/>
</dbReference>
<dbReference type="InterPro" id="IPR000652">
    <property type="entry name" value="Triosephosphate_isomerase"/>
</dbReference>
<dbReference type="PANTHER" id="PTHR21139">
    <property type="entry name" value="TRIOSEPHOSPHATE ISOMERASE"/>
    <property type="match status" value="1"/>
</dbReference>
<dbReference type="GO" id="GO:0006094">
    <property type="term" value="P:gluconeogenesis"/>
    <property type="evidence" value="ECO:0007669"/>
    <property type="project" value="TreeGrafter"/>
</dbReference>
<dbReference type="GO" id="GO:0004807">
    <property type="term" value="F:triose-phosphate isomerase activity"/>
    <property type="evidence" value="ECO:0007669"/>
    <property type="project" value="InterPro"/>
</dbReference>
<dbReference type="CDD" id="cd00311">
    <property type="entry name" value="TIM"/>
    <property type="match status" value="1"/>
</dbReference>
<dbReference type="PANTHER" id="PTHR21139:SF42">
    <property type="entry name" value="TRIOSEPHOSPHATE ISOMERASE"/>
    <property type="match status" value="1"/>
</dbReference>
<dbReference type="SUPFAM" id="SSF51351">
    <property type="entry name" value="Triosephosphate isomerase (TIM)"/>
    <property type="match status" value="1"/>
</dbReference>
<protein>
    <recommendedName>
        <fullName evidence="3">Triosephosphate isomerase</fullName>
    </recommendedName>
</protein>
<dbReference type="GO" id="GO:0019563">
    <property type="term" value="P:glycerol catabolic process"/>
    <property type="evidence" value="ECO:0007669"/>
    <property type="project" value="TreeGrafter"/>
</dbReference>
<evidence type="ECO:0008006" key="3">
    <source>
        <dbReference type="Google" id="ProtNLM"/>
    </source>
</evidence>
<dbReference type="InterPro" id="IPR013785">
    <property type="entry name" value="Aldolase_TIM"/>
</dbReference>
<dbReference type="GO" id="GO:0005829">
    <property type="term" value="C:cytosol"/>
    <property type="evidence" value="ECO:0007669"/>
    <property type="project" value="TreeGrafter"/>
</dbReference>